<protein>
    <submittedName>
        <fullName evidence="1">Uncharacterized protein</fullName>
    </submittedName>
</protein>
<dbReference type="EMBL" id="UINC01074523">
    <property type="protein sequence ID" value="SVC11796.1"/>
    <property type="molecule type" value="Genomic_DNA"/>
</dbReference>
<proteinExistence type="predicted"/>
<accession>A0A382JIY7</accession>
<reference evidence="1" key="1">
    <citation type="submission" date="2018-05" db="EMBL/GenBank/DDBJ databases">
        <authorList>
            <person name="Lanie J.A."/>
            <person name="Ng W.-L."/>
            <person name="Kazmierczak K.M."/>
            <person name="Andrzejewski T.M."/>
            <person name="Davidsen T.M."/>
            <person name="Wayne K.J."/>
            <person name="Tettelin H."/>
            <person name="Glass J.I."/>
            <person name="Rusch D."/>
            <person name="Podicherti R."/>
            <person name="Tsui H.-C.T."/>
            <person name="Winkler M.E."/>
        </authorList>
    </citation>
    <scope>NUCLEOTIDE SEQUENCE</scope>
</reference>
<organism evidence="1">
    <name type="scientific">marine metagenome</name>
    <dbReference type="NCBI Taxonomy" id="408172"/>
    <lineage>
        <taxon>unclassified sequences</taxon>
        <taxon>metagenomes</taxon>
        <taxon>ecological metagenomes</taxon>
    </lineage>
</organism>
<gene>
    <name evidence="1" type="ORF">METZ01_LOCUS264650</name>
</gene>
<evidence type="ECO:0000313" key="1">
    <source>
        <dbReference type="EMBL" id="SVC11796.1"/>
    </source>
</evidence>
<name>A0A382JIY7_9ZZZZ</name>
<dbReference type="AlphaFoldDB" id="A0A382JIY7"/>
<sequence length="195" mass="20225">MSSEIKANKLSPATGTDVTLGDSGDTFTVPSGATLANSGTATGFGLFSSYAIIADQQVSGTAGGTFTSGAWRTRDLNTEIADPDGIVSIASDQFTLAAGSYLIKWIAPAYQTKSHQTRLYNVTDAAEVEVGGTSWTMSTDSVQTTSGGAARTVITGSKAFSIEHQCEFTAATYGLGLNSAFGTVQFTLVEIFKES</sequence>